<dbReference type="SUPFAM" id="SSF53448">
    <property type="entry name" value="Nucleotide-diphospho-sugar transferases"/>
    <property type="match status" value="1"/>
</dbReference>
<gene>
    <name evidence="2" type="ORF">METZ01_LOCUS265677</name>
</gene>
<dbReference type="Gene3D" id="3.90.550.10">
    <property type="entry name" value="Spore Coat Polysaccharide Biosynthesis Protein SpsA, Chain A"/>
    <property type="match status" value="1"/>
</dbReference>
<dbReference type="InterPro" id="IPR050486">
    <property type="entry name" value="Mannose-1P_guanyltransferase"/>
</dbReference>
<proteinExistence type="predicted"/>
<dbReference type="EMBL" id="UINC01075031">
    <property type="protein sequence ID" value="SVC12823.1"/>
    <property type="molecule type" value="Genomic_DNA"/>
</dbReference>
<reference evidence="2" key="1">
    <citation type="submission" date="2018-05" db="EMBL/GenBank/DDBJ databases">
        <authorList>
            <person name="Lanie J.A."/>
            <person name="Ng W.-L."/>
            <person name="Kazmierczak K.M."/>
            <person name="Andrzejewski T.M."/>
            <person name="Davidsen T.M."/>
            <person name="Wayne K.J."/>
            <person name="Tettelin H."/>
            <person name="Glass J.I."/>
            <person name="Rusch D."/>
            <person name="Podicherti R."/>
            <person name="Tsui H.-C.T."/>
            <person name="Winkler M.E."/>
        </authorList>
    </citation>
    <scope>NUCLEOTIDE SEQUENCE</scope>
</reference>
<feature type="domain" description="Nucleotidyl transferase" evidence="1">
    <location>
        <begin position="3"/>
        <end position="230"/>
    </location>
</feature>
<dbReference type="PANTHER" id="PTHR22572">
    <property type="entry name" value="SUGAR-1-PHOSPHATE GUANYL TRANSFERASE"/>
    <property type="match status" value="1"/>
</dbReference>
<evidence type="ECO:0000313" key="2">
    <source>
        <dbReference type="EMBL" id="SVC12823.1"/>
    </source>
</evidence>
<dbReference type="Pfam" id="PF00483">
    <property type="entry name" value="NTP_transferase"/>
    <property type="match status" value="1"/>
</dbReference>
<organism evidence="2">
    <name type="scientific">marine metagenome</name>
    <dbReference type="NCBI Taxonomy" id="408172"/>
    <lineage>
        <taxon>unclassified sequences</taxon>
        <taxon>metagenomes</taxon>
        <taxon>ecological metagenomes</taxon>
    </lineage>
</organism>
<sequence>MEAIILAGGFGKRLRSVVPKLPKPMAPIGGRPFLTYLFDFWISQGVDHFVLSVGYKHEIIQNEFGVRYKRAKVDYSIERTPLGTGGGLLLSREKLHSSEPFFILNGDTFFDIKQNEILNYHSNNAADMTLSLFEVSHNSRYNLVQLDDNGFIRSLEKPTKTSKSYLANGGVYLMEPDLLNEYQNHPPKKYSLEDELLPDLIKKKKRIAGFMSQGDFIDIGLPDDYHRAKEILFRSHN</sequence>
<dbReference type="AlphaFoldDB" id="A0A382JNP5"/>
<name>A0A382JNP5_9ZZZZ</name>
<dbReference type="InterPro" id="IPR005835">
    <property type="entry name" value="NTP_transferase_dom"/>
</dbReference>
<protein>
    <recommendedName>
        <fullName evidence="1">Nucleotidyl transferase domain-containing protein</fullName>
    </recommendedName>
</protein>
<dbReference type="InterPro" id="IPR029044">
    <property type="entry name" value="Nucleotide-diphossugar_trans"/>
</dbReference>
<accession>A0A382JNP5</accession>
<evidence type="ECO:0000259" key="1">
    <source>
        <dbReference type="Pfam" id="PF00483"/>
    </source>
</evidence>